<evidence type="ECO:0008006" key="4">
    <source>
        <dbReference type="Google" id="ProtNLM"/>
    </source>
</evidence>
<feature type="compositionally biased region" description="Basic and acidic residues" evidence="1">
    <location>
        <begin position="1"/>
        <end position="10"/>
    </location>
</feature>
<dbReference type="OrthoDB" id="8779161at2"/>
<dbReference type="InterPro" id="IPR036249">
    <property type="entry name" value="Thioredoxin-like_sf"/>
</dbReference>
<evidence type="ECO:0000256" key="1">
    <source>
        <dbReference type="SAM" id="MobiDB-lite"/>
    </source>
</evidence>
<comment type="caution">
    <text evidence="2">The sequence shown here is derived from an EMBL/GenBank/DDBJ whole genome shotgun (WGS) entry which is preliminary data.</text>
</comment>
<dbReference type="STRING" id="1272.GCA_900014985_00693"/>
<dbReference type="EMBL" id="BJNW01000008">
    <property type="protein sequence ID" value="GEC99032.1"/>
    <property type="molecule type" value="Genomic_DNA"/>
</dbReference>
<dbReference type="RefSeq" id="WP_141269307.1">
    <property type="nucleotide sequence ID" value="NZ_BJNW01000008.1"/>
</dbReference>
<dbReference type="Gene3D" id="3.40.30.10">
    <property type="entry name" value="Glutaredoxin"/>
    <property type="match status" value="1"/>
</dbReference>
<dbReference type="SUPFAM" id="SSF52833">
    <property type="entry name" value="Thioredoxin-like"/>
    <property type="match status" value="1"/>
</dbReference>
<dbReference type="Proteomes" id="UP000315730">
    <property type="component" value="Unassembled WGS sequence"/>
</dbReference>
<feature type="region of interest" description="Disordered" evidence="1">
    <location>
        <begin position="1"/>
        <end position="22"/>
    </location>
</feature>
<evidence type="ECO:0000313" key="3">
    <source>
        <dbReference type="Proteomes" id="UP000315730"/>
    </source>
</evidence>
<keyword evidence="3" id="KW-1185">Reference proteome</keyword>
<protein>
    <recommendedName>
        <fullName evidence="4">Glutaredoxin family protein</fullName>
    </recommendedName>
</protein>
<reference evidence="2 3" key="1">
    <citation type="submission" date="2019-06" db="EMBL/GenBank/DDBJ databases">
        <title>Whole genome shotgun sequence of Kocuria varians NBRC 15358.</title>
        <authorList>
            <person name="Hosoyama A."/>
            <person name="Uohara A."/>
            <person name="Ohji S."/>
            <person name="Ichikawa N."/>
        </authorList>
    </citation>
    <scope>NUCLEOTIDE SEQUENCE [LARGE SCALE GENOMIC DNA]</scope>
    <source>
        <strain evidence="2 3">NBRC 15358</strain>
    </source>
</reference>
<sequence>MAAKDAHDDDGAAPAGGAGAPAARRGGLLAGVDWTRSAPAHTVTLLGKPGCHLCKDARRTVTAVCEETGTAYEERDITADPALLRDYAQYVPVVFVDGAPWDRLRIDAERLRAVLS</sequence>
<proteinExistence type="predicted"/>
<organism evidence="2 3">
    <name type="scientific">Kocuria varians</name>
    <name type="common">Micrococcus varians</name>
    <dbReference type="NCBI Taxonomy" id="1272"/>
    <lineage>
        <taxon>Bacteria</taxon>
        <taxon>Bacillati</taxon>
        <taxon>Actinomycetota</taxon>
        <taxon>Actinomycetes</taxon>
        <taxon>Micrococcales</taxon>
        <taxon>Micrococcaceae</taxon>
        <taxon>Kocuria</taxon>
    </lineage>
</organism>
<name>A0A4Y4D3S6_KOCVA</name>
<evidence type="ECO:0000313" key="2">
    <source>
        <dbReference type="EMBL" id="GEC99032.1"/>
    </source>
</evidence>
<dbReference type="InterPro" id="IPR008554">
    <property type="entry name" value="Glutaredoxin-like"/>
</dbReference>
<dbReference type="Pfam" id="PF05768">
    <property type="entry name" value="Glrx-like"/>
    <property type="match status" value="1"/>
</dbReference>
<gene>
    <name evidence="2" type="ORF">KVA01_11870</name>
</gene>
<accession>A0A4Y4D3S6</accession>
<dbReference type="AlphaFoldDB" id="A0A4Y4D3S6"/>